<proteinExistence type="predicted"/>
<dbReference type="EMBL" id="RDQH01000334">
    <property type="protein sequence ID" value="RXH90958.1"/>
    <property type="molecule type" value="Genomic_DNA"/>
</dbReference>
<protein>
    <recommendedName>
        <fullName evidence="1">RNase H type-1 domain-containing protein</fullName>
    </recommendedName>
</protein>
<organism evidence="2 3">
    <name type="scientific">Malus domestica</name>
    <name type="common">Apple</name>
    <name type="synonym">Pyrus malus</name>
    <dbReference type="NCBI Taxonomy" id="3750"/>
    <lineage>
        <taxon>Eukaryota</taxon>
        <taxon>Viridiplantae</taxon>
        <taxon>Streptophyta</taxon>
        <taxon>Embryophyta</taxon>
        <taxon>Tracheophyta</taxon>
        <taxon>Spermatophyta</taxon>
        <taxon>Magnoliopsida</taxon>
        <taxon>eudicotyledons</taxon>
        <taxon>Gunneridae</taxon>
        <taxon>Pentapetalae</taxon>
        <taxon>rosids</taxon>
        <taxon>fabids</taxon>
        <taxon>Rosales</taxon>
        <taxon>Rosaceae</taxon>
        <taxon>Amygdaloideae</taxon>
        <taxon>Maleae</taxon>
        <taxon>Malus</taxon>
    </lineage>
</organism>
<accession>A0A498J5M6</accession>
<feature type="domain" description="RNase H type-1" evidence="1">
    <location>
        <begin position="16"/>
        <end position="76"/>
    </location>
</feature>
<keyword evidence="3" id="KW-1185">Reference proteome</keyword>
<evidence type="ECO:0000313" key="3">
    <source>
        <dbReference type="Proteomes" id="UP000290289"/>
    </source>
</evidence>
<name>A0A498J5M6_MALDO</name>
<dbReference type="GO" id="GO:0004523">
    <property type="term" value="F:RNA-DNA hybrid ribonuclease activity"/>
    <property type="evidence" value="ECO:0007669"/>
    <property type="project" value="InterPro"/>
</dbReference>
<reference evidence="2 3" key="1">
    <citation type="submission" date="2018-10" db="EMBL/GenBank/DDBJ databases">
        <title>A high-quality apple genome assembly.</title>
        <authorList>
            <person name="Hu J."/>
        </authorList>
    </citation>
    <scope>NUCLEOTIDE SEQUENCE [LARGE SCALE GENOMIC DNA]</scope>
    <source>
        <strain evidence="3">cv. HFTH1</strain>
        <tissue evidence="2">Young leaf</tissue>
    </source>
</reference>
<dbReference type="Pfam" id="PF13456">
    <property type="entry name" value="RVT_3"/>
    <property type="match status" value="1"/>
</dbReference>
<gene>
    <name evidence="2" type="ORF">DVH24_006903</name>
</gene>
<dbReference type="GO" id="GO:0003676">
    <property type="term" value="F:nucleic acid binding"/>
    <property type="evidence" value="ECO:0007669"/>
    <property type="project" value="InterPro"/>
</dbReference>
<sequence length="105" mass="11615">MPIHKPLYWPLFGCLNAIIIKSDSLQIVKAMLESSTHMSTVGYIIEDSKVAFLGITRASVAHIRCQGNGVAHCLACFALPMESTSCSWFEEPPNFIRNLVDSKCL</sequence>
<dbReference type="AlphaFoldDB" id="A0A498J5M6"/>
<evidence type="ECO:0000259" key="1">
    <source>
        <dbReference type="Pfam" id="PF13456"/>
    </source>
</evidence>
<dbReference type="Proteomes" id="UP000290289">
    <property type="component" value="Chromosome 8"/>
</dbReference>
<comment type="caution">
    <text evidence="2">The sequence shown here is derived from an EMBL/GenBank/DDBJ whole genome shotgun (WGS) entry which is preliminary data.</text>
</comment>
<evidence type="ECO:0000313" key="2">
    <source>
        <dbReference type="EMBL" id="RXH90958.1"/>
    </source>
</evidence>
<dbReference type="InterPro" id="IPR002156">
    <property type="entry name" value="RNaseH_domain"/>
</dbReference>